<comment type="caution">
    <text evidence="2">The sequence shown here is derived from an EMBL/GenBank/DDBJ whole genome shotgun (WGS) entry which is preliminary data.</text>
</comment>
<sequence>MLTRSHTGNLRPKPIFDLLAHTNPLITPSTYNHASKLPPWRNAMSSEFLSLQKQGTWSLTKPPPNTPILGCRWTYKLKLHPDGTIARHKARLVTQGYSQQFGINYKDTFSPVAKLPTIRVLLSVALHHN</sequence>
<dbReference type="Proteomes" id="UP000829196">
    <property type="component" value="Unassembled WGS sequence"/>
</dbReference>
<name>A0A8T3BZG9_DENNO</name>
<feature type="domain" description="Reverse transcriptase Ty1/copia-type" evidence="1">
    <location>
        <begin position="56"/>
        <end position="128"/>
    </location>
</feature>
<reference evidence="2" key="1">
    <citation type="journal article" date="2022" name="Front. Genet.">
        <title>Chromosome-Scale Assembly of the Dendrobium nobile Genome Provides Insights Into the Molecular Mechanism of the Biosynthesis of the Medicinal Active Ingredient of Dendrobium.</title>
        <authorList>
            <person name="Xu Q."/>
            <person name="Niu S.-C."/>
            <person name="Li K.-L."/>
            <person name="Zheng P.-J."/>
            <person name="Zhang X.-J."/>
            <person name="Jia Y."/>
            <person name="Liu Y."/>
            <person name="Niu Y.-X."/>
            <person name="Yu L.-H."/>
            <person name="Chen D.-F."/>
            <person name="Zhang G.-Q."/>
        </authorList>
    </citation>
    <scope>NUCLEOTIDE SEQUENCE</scope>
    <source>
        <tissue evidence="2">Leaf</tissue>
    </source>
</reference>
<evidence type="ECO:0000313" key="3">
    <source>
        <dbReference type="Proteomes" id="UP000829196"/>
    </source>
</evidence>
<dbReference type="AlphaFoldDB" id="A0A8T3BZG9"/>
<dbReference type="EMBL" id="JAGYWB010000004">
    <property type="protein sequence ID" value="KAI0524706.1"/>
    <property type="molecule type" value="Genomic_DNA"/>
</dbReference>
<keyword evidence="3" id="KW-1185">Reference proteome</keyword>
<accession>A0A8T3BZG9</accession>
<organism evidence="2 3">
    <name type="scientific">Dendrobium nobile</name>
    <name type="common">Orchid</name>
    <dbReference type="NCBI Taxonomy" id="94219"/>
    <lineage>
        <taxon>Eukaryota</taxon>
        <taxon>Viridiplantae</taxon>
        <taxon>Streptophyta</taxon>
        <taxon>Embryophyta</taxon>
        <taxon>Tracheophyta</taxon>
        <taxon>Spermatophyta</taxon>
        <taxon>Magnoliopsida</taxon>
        <taxon>Liliopsida</taxon>
        <taxon>Asparagales</taxon>
        <taxon>Orchidaceae</taxon>
        <taxon>Epidendroideae</taxon>
        <taxon>Malaxideae</taxon>
        <taxon>Dendrobiinae</taxon>
        <taxon>Dendrobium</taxon>
    </lineage>
</organism>
<gene>
    <name evidence="2" type="ORF">KFK09_004088</name>
</gene>
<proteinExistence type="predicted"/>
<evidence type="ECO:0000259" key="1">
    <source>
        <dbReference type="Pfam" id="PF07727"/>
    </source>
</evidence>
<protein>
    <recommendedName>
        <fullName evidence="1">Reverse transcriptase Ty1/copia-type domain-containing protein</fullName>
    </recommendedName>
</protein>
<dbReference type="OrthoDB" id="411615at2759"/>
<dbReference type="Pfam" id="PF07727">
    <property type="entry name" value="RVT_2"/>
    <property type="match status" value="1"/>
</dbReference>
<dbReference type="InterPro" id="IPR013103">
    <property type="entry name" value="RVT_2"/>
</dbReference>
<evidence type="ECO:0000313" key="2">
    <source>
        <dbReference type="EMBL" id="KAI0524706.1"/>
    </source>
</evidence>